<name>A0AAW6KIS6_9BACI</name>
<sequence length="60" mass="7163">IEFDAVVIYDASEKQYKKERERTLFYTACTRAMHELHLFSLGEETHFLNGVSNDMYTKRE</sequence>
<dbReference type="Pfam" id="PF13538">
    <property type="entry name" value="UvrD_C_2"/>
    <property type="match status" value="1"/>
</dbReference>
<comment type="caution">
    <text evidence="2">The sequence shown here is derived from an EMBL/GenBank/DDBJ whole genome shotgun (WGS) entry which is preliminary data.</text>
</comment>
<gene>
    <name evidence="2" type="ORF">PVN32_26540</name>
</gene>
<reference evidence="2" key="1">
    <citation type="submission" date="2022-12" db="EMBL/GenBank/DDBJ databases">
        <title>Draft Genome Sequences of Bacillus licheniformis and Bacillus paralicheniformis strains isolated from Irish skim milk powders.</title>
        <authorList>
            <person name="Lourenco A."/>
            <person name="Li F."/>
            <person name="Geraldine D."/>
            <person name="Tobin J.T."/>
            <person name="Butler F."/>
            <person name="Jordan K."/>
            <person name="Obrien T."/>
        </authorList>
    </citation>
    <scope>NUCLEOTIDE SEQUENCE</scope>
    <source>
        <strain evidence="2">3370</strain>
    </source>
</reference>
<dbReference type="Proteomes" id="UP001216709">
    <property type="component" value="Unassembled WGS sequence"/>
</dbReference>
<evidence type="ECO:0000259" key="1">
    <source>
        <dbReference type="Pfam" id="PF13538"/>
    </source>
</evidence>
<accession>A0AAW6KIS6</accession>
<keyword evidence="2" id="KW-0547">Nucleotide-binding</keyword>
<proteinExistence type="predicted"/>
<keyword evidence="2" id="KW-0067">ATP-binding</keyword>
<evidence type="ECO:0000313" key="3">
    <source>
        <dbReference type="Proteomes" id="UP001216709"/>
    </source>
</evidence>
<dbReference type="Gene3D" id="3.40.50.300">
    <property type="entry name" value="P-loop containing nucleotide triphosphate hydrolases"/>
    <property type="match status" value="1"/>
</dbReference>
<dbReference type="InterPro" id="IPR027417">
    <property type="entry name" value="P-loop_NTPase"/>
</dbReference>
<dbReference type="GO" id="GO:0005524">
    <property type="term" value="F:ATP binding"/>
    <property type="evidence" value="ECO:0007669"/>
    <property type="project" value="UniProtKB-KW"/>
</dbReference>
<dbReference type="EMBL" id="JARAFO010000652">
    <property type="protein sequence ID" value="MDE1455655.1"/>
    <property type="molecule type" value="Genomic_DNA"/>
</dbReference>
<dbReference type="InterPro" id="IPR027785">
    <property type="entry name" value="UvrD-like_helicase_C"/>
</dbReference>
<feature type="non-terminal residue" evidence="2">
    <location>
        <position position="1"/>
    </location>
</feature>
<dbReference type="AlphaFoldDB" id="A0AAW6KIS6"/>
<evidence type="ECO:0000313" key="2">
    <source>
        <dbReference type="EMBL" id="MDE1455655.1"/>
    </source>
</evidence>
<dbReference type="SUPFAM" id="SSF52540">
    <property type="entry name" value="P-loop containing nucleoside triphosphate hydrolases"/>
    <property type="match status" value="1"/>
</dbReference>
<dbReference type="RefSeq" id="WP_274686173.1">
    <property type="nucleotide sequence ID" value="NZ_JARAFO010000652.1"/>
</dbReference>
<organism evidence="2 3">
    <name type="scientific">Bacillus paralicheniformis</name>
    <dbReference type="NCBI Taxonomy" id="1648923"/>
    <lineage>
        <taxon>Bacteria</taxon>
        <taxon>Bacillati</taxon>
        <taxon>Bacillota</taxon>
        <taxon>Bacilli</taxon>
        <taxon>Bacillales</taxon>
        <taxon>Bacillaceae</taxon>
        <taxon>Bacillus</taxon>
    </lineage>
</organism>
<protein>
    <submittedName>
        <fullName evidence="2">ATP-binding domain-containing protein</fullName>
    </submittedName>
</protein>
<feature type="domain" description="UvrD-like helicase C-terminal" evidence="1">
    <location>
        <begin position="2"/>
        <end position="38"/>
    </location>
</feature>